<protein>
    <recommendedName>
        <fullName evidence="1">RNase H type-1 domain-containing protein</fullName>
    </recommendedName>
</protein>
<dbReference type="PANTHER" id="PTHR47074">
    <property type="entry name" value="BNAC02G40300D PROTEIN"/>
    <property type="match status" value="1"/>
</dbReference>
<name>A0A9D3W8G0_9ROSI</name>
<comment type="caution">
    <text evidence="2">The sequence shown here is derived from an EMBL/GenBank/DDBJ whole genome shotgun (WGS) entry which is preliminary data.</text>
</comment>
<evidence type="ECO:0000259" key="1">
    <source>
        <dbReference type="Pfam" id="PF13456"/>
    </source>
</evidence>
<dbReference type="EMBL" id="JAIQCV010000003">
    <property type="protein sequence ID" value="KAH1114701.1"/>
    <property type="molecule type" value="Genomic_DNA"/>
</dbReference>
<evidence type="ECO:0000313" key="2">
    <source>
        <dbReference type="EMBL" id="KAH1114701.1"/>
    </source>
</evidence>
<proteinExistence type="predicted"/>
<dbReference type="InterPro" id="IPR052929">
    <property type="entry name" value="RNase_H-like_EbsB-rel"/>
</dbReference>
<sequence length="214" mass="24343">MLAHCGERDLRFLLEGARRRCFEEERGHQCHIFYCALWVIWAERSKNIHEGKNSSGRGVSETNFRYIQESDATGDKNPTKRCTVSEWRPLENQTVLIKFDVTYNSQQFRSTSSLIARDDSGKVLVSKSSLERKVASSFTAEACACSQAVRLGISMGVDLVEIEGDALTVINKCQTNVVDKLEIGAYIRDIQEYKDIFKASDSSIFQDWRPRQTT</sequence>
<keyword evidence="3" id="KW-1185">Reference proteome</keyword>
<gene>
    <name evidence="2" type="ORF">J1N35_008079</name>
</gene>
<dbReference type="Proteomes" id="UP000828251">
    <property type="component" value="Unassembled WGS sequence"/>
</dbReference>
<feature type="domain" description="RNase H type-1" evidence="1">
    <location>
        <begin position="99"/>
        <end position="198"/>
    </location>
</feature>
<dbReference type="GO" id="GO:0003676">
    <property type="term" value="F:nucleic acid binding"/>
    <property type="evidence" value="ECO:0007669"/>
    <property type="project" value="InterPro"/>
</dbReference>
<accession>A0A9D3W8G0</accession>
<dbReference type="OrthoDB" id="1002206at2759"/>
<dbReference type="AlphaFoldDB" id="A0A9D3W8G0"/>
<evidence type="ECO:0000313" key="3">
    <source>
        <dbReference type="Proteomes" id="UP000828251"/>
    </source>
</evidence>
<dbReference type="GO" id="GO:0004523">
    <property type="term" value="F:RNA-DNA hybrid ribonuclease activity"/>
    <property type="evidence" value="ECO:0007669"/>
    <property type="project" value="InterPro"/>
</dbReference>
<dbReference type="Pfam" id="PF13456">
    <property type="entry name" value="RVT_3"/>
    <property type="match status" value="1"/>
</dbReference>
<dbReference type="InterPro" id="IPR002156">
    <property type="entry name" value="RNaseH_domain"/>
</dbReference>
<dbReference type="PANTHER" id="PTHR47074:SF61">
    <property type="entry name" value="RNASE H TYPE-1 DOMAIN-CONTAINING PROTEIN"/>
    <property type="match status" value="1"/>
</dbReference>
<reference evidence="2 3" key="1">
    <citation type="journal article" date="2021" name="Plant Biotechnol. J.">
        <title>Multi-omics assisted identification of the key and species-specific regulatory components of drought-tolerant mechanisms in Gossypium stocksii.</title>
        <authorList>
            <person name="Yu D."/>
            <person name="Ke L."/>
            <person name="Zhang D."/>
            <person name="Wu Y."/>
            <person name="Sun Y."/>
            <person name="Mei J."/>
            <person name="Sun J."/>
            <person name="Sun Y."/>
        </authorList>
    </citation>
    <scope>NUCLEOTIDE SEQUENCE [LARGE SCALE GENOMIC DNA]</scope>
    <source>
        <strain evidence="3">cv. E1</strain>
        <tissue evidence="2">Leaf</tissue>
    </source>
</reference>
<organism evidence="2 3">
    <name type="scientific">Gossypium stocksii</name>
    <dbReference type="NCBI Taxonomy" id="47602"/>
    <lineage>
        <taxon>Eukaryota</taxon>
        <taxon>Viridiplantae</taxon>
        <taxon>Streptophyta</taxon>
        <taxon>Embryophyta</taxon>
        <taxon>Tracheophyta</taxon>
        <taxon>Spermatophyta</taxon>
        <taxon>Magnoliopsida</taxon>
        <taxon>eudicotyledons</taxon>
        <taxon>Gunneridae</taxon>
        <taxon>Pentapetalae</taxon>
        <taxon>rosids</taxon>
        <taxon>malvids</taxon>
        <taxon>Malvales</taxon>
        <taxon>Malvaceae</taxon>
        <taxon>Malvoideae</taxon>
        <taxon>Gossypium</taxon>
    </lineage>
</organism>